<protein>
    <recommendedName>
        <fullName evidence="3">HTH-type transcriptional regulator MetR</fullName>
    </recommendedName>
</protein>
<keyword evidence="7" id="KW-0805">Transcription regulation</keyword>
<dbReference type="Gene3D" id="1.10.10.10">
    <property type="entry name" value="Winged helix-like DNA-binding domain superfamily/Winged helix DNA-binding domain"/>
    <property type="match status" value="1"/>
</dbReference>
<evidence type="ECO:0000256" key="1">
    <source>
        <dbReference type="ARBA" id="ARBA00004496"/>
    </source>
</evidence>
<dbReference type="Proteomes" id="UP000269154">
    <property type="component" value="Unassembled WGS sequence"/>
</dbReference>
<keyword evidence="5" id="KW-0678">Repressor</keyword>
<name>A0A3N6QJS2_9CYAN</name>
<dbReference type="InterPro" id="IPR005119">
    <property type="entry name" value="LysR_subst-bd"/>
</dbReference>
<dbReference type="RefSeq" id="WP_124146758.1">
    <property type="nucleotide sequence ID" value="NZ_CAWOKI010000193.1"/>
</dbReference>
<dbReference type="Pfam" id="PF00126">
    <property type="entry name" value="HTH_1"/>
    <property type="match status" value="1"/>
</dbReference>
<dbReference type="OrthoDB" id="9785745at2"/>
<evidence type="ECO:0000256" key="3">
    <source>
        <dbReference type="ARBA" id="ARBA00019365"/>
    </source>
</evidence>
<sequence>MTFLERSHLDIIRAVDLHGSMTAAANALHLTQSALSHSMRKLEDRVGVKLWHREGRSLRLTSAGNYLLTTANRLIPQFVHAEEQLAQFARGERGTLRIGMECHPCYQWLQKIVTPYLRAWPLVDFEVKQKFQFGGIGALFAYEIDLLVTPDPLRKKSLHFEPVFDYEQVLVVSSEHPLGEKDNVIPQQLGEEVLFTYPVSQDRLDIYTYFLAPAGMTVRKQKVVESTDIMLQMVACGRGVAALPRWLVEEFSEKYPVRAVRLGASGVQKQIFLGVRRTDLEVDYLNAFMELARNYSEHS</sequence>
<keyword evidence="8" id="KW-0238">DNA-binding</keyword>
<evidence type="ECO:0000259" key="12">
    <source>
        <dbReference type="PROSITE" id="PS50931"/>
    </source>
</evidence>
<keyword evidence="4" id="KW-0963">Cytoplasm</keyword>
<feature type="domain" description="HTH lysR-type" evidence="12">
    <location>
        <begin position="1"/>
        <end position="61"/>
    </location>
</feature>
<dbReference type="Gene3D" id="3.40.190.10">
    <property type="entry name" value="Periplasmic binding protein-like II"/>
    <property type="match status" value="1"/>
</dbReference>
<comment type="similarity">
    <text evidence="2">Belongs to the LysR transcriptional regulatory family.</text>
</comment>
<evidence type="ECO:0000256" key="11">
    <source>
        <dbReference type="ARBA" id="ARBA00023167"/>
    </source>
</evidence>
<gene>
    <name evidence="13" type="ORF">D5R40_28330</name>
</gene>
<dbReference type="AlphaFoldDB" id="A0A3N6QJS2"/>
<keyword evidence="6" id="KW-0028">Amino-acid biosynthesis</keyword>
<dbReference type="InterPro" id="IPR036388">
    <property type="entry name" value="WH-like_DNA-bd_sf"/>
</dbReference>
<reference evidence="13 14" key="1">
    <citation type="journal article" date="2018" name="ACS Chem. Biol.">
        <title>Ketoreductase domain dysfunction expands chemodiversity: malyngamide biosynthesis in the cyanobacterium Okeania hirsuta.</title>
        <authorList>
            <person name="Moss N.A."/>
            <person name="Leao T."/>
            <person name="Rankin M."/>
            <person name="McCullough T.M."/>
            <person name="Qu P."/>
            <person name="Korobeynikov A."/>
            <person name="Smith J.L."/>
            <person name="Gerwick L."/>
            <person name="Gerwick W.H."/>
        </authorList>
    </citation>
    <scope>NUCLEOTIDE SEQUENCE [LARGE SCALE GENOMIC DNA]</scope>
    <source>
        <strain evidence="13 14">PAB10Feb10-1</strain>
    </source>
</reference>
<dbReference type="Pfam" id="PF03466">
    <property type="entry name" value="LysR_substrate"/>
    <property type="match status" value="1"/>
</dbReference>
<organism evidence="13 14">
    <name type="scientific">Okeania hirsuta</name>
    <dbReference type="NCBI Taxonomy" id="1458930"/>
    <lineage>
        <taxon>Bacteria</taxon>
        <taxon>Bacillati</taxon>
        <taxon>Cyanobacteriota</taxon>
        <taxon>Cyanophyceae</taxon>
        <taxon>Oscillatoriophycideae</taxon>
        <taxon>Oscillatoriales</taxon>
        <taxon>Microcoleaceae</taxon>
        <taxon>Okeania</taxon>
    </lineage>
</organism>
<evidence type="ECO:0000256" key="10">
    <source>
        <dbReference type="ARBA" id="ARBA00023163"/>
    </source>
</evidence>
<dbReference type="SUPFAM" id="SSF46785">
    <property type="entry name" value="Winged helix' DNA-binding domain"/>
    <property type="match status" value="1"/>
</dbReference>
<dbReference type="InterPro" id="IPR037406">
    <property type="entry name" value="MetR_PBP2"/>
</dbReference>
<accession>A0A3N6QJS2</accession>
<evidence type="ECO:0000256" key="4">
    <source>
        <dbReference type="ARBA" id="ARBA00022490"/>
    </source>
</evidence>
<evidence type="ECO:0000313" key="13">
    <source>
        <dbReference type="EMBL" id="RQH26215.1"/>
    </source>
</evidence>
<evidence type="ECO:0000256" key="2">
    <source>
        <dbReference type="ARBA" id="ARBA00009437"/>
    </source>
</evidence>
<proteinExistence type="inferred from homology"/>
<evidence type="ECO:0000256" key="7">
    <source>
        <dbReference type="ARBA" id="ARBA00023015"/>
    </source>
</evidence>
<dbReference type="SUPFAM" id="SSF53850">
    <property type="entry name" value="Periplasmic binding protein-like II"/>
    <property type="match status" value="1"/>
</dbReference>
<evidence type="ECO:0000256" key="8">
    <source>
        <dbReference type="ARBA" id="ARBA00023125"/>
    </source>
</evidence>
<evidence type="ECO:0000313" key="14">
    <source>
        <dbReference type="Proteomes" id="UP000269154"/>
    </source>
</evidence>
<dbReference type="PROSITE" id="PS50931">
    <property type="entry name" value="HTH_LYSR"/>
    <property type="match status" value="1"/>
</dbReference>
<dbReference type="InterPro" id="IPR000847">
    <property type="entry name" value="LysR_HTH_N"/>
</dbReference>
<dbReference type="PANTHER" id="PTHR30126:SF25">
    <property type="entry name" value="HTH-TYPE TRANSCRIPTIONAL REGULATOR METR"/>
    <property type="match status" value="1"/>
</dbReference>
<keyword evidence="10" id="KW-0804">Transcription</keyword>
<dbReference type="GO" id="GO:0009086">
    <property type="term" value="P:methionine biosynthetic process"/>
    <property type="evidence" value="ECO:0007669"/>
    <property type="project" value="UniProtKB-KW"/>
</dbReference>
<evidence type="ECO:0000256" key="5">
    <source>
        <dbReference type="ARBA" id="ARBA00022491"/>
    </source>
</evidence>
<dbReference type="GO" id="GO:0003700">
    <property type="term" value="F:DNA-binding transcription factor activity"/>
    <property type="evidence" value="ECO:0007669"/>
    <property type="project" value="InterPro"/>
</dbReference>
<dbReference type="InterPro" id="IPR036390">
    <property type="entry name" value="WH_DNA-bd_sf"/>
</dbReference>
<dbReference type="PRINTS" id="PR00039">
    <property type="entry name" value="HTHLYSR"/>
</dbReference>
<dbReference type="EMBL" id="RCBY01000273">
    <property type="protein sequence ID" value="RQH26215.1"/>
    <property type="molecule type" value="Genomic_DNA"/>
</dbReference>
<keyword evidence="9" id="KW-0010">Activator</keyword>
<dbReference type="GO" id="GO:0000976">
    <property type="term" value="F:transcription cis-regulatory region binding"/>
    <property type="evidence" value="ECO:0007669"/>
    <property type="project" value="TreeGrafter"/>
</dbReference>
<evidence type="ECO:0000256" key="6">
    <source>
        <dbReference type="ARBA" id="ARBA00022605"/>
    </source>
</evidence>
<comment type="caution">
    <text evidence="13">The sequence shown here is derived from an EMBL/GenBank/DDBJ whole genome shotgun (WGS) entry which is preliminary data.</text>
</comment>
<dbReference type="CDD" id="cd08441">
    <property type="entry name" value="PBP2_MetR"/>
    <property type="match status" value="1"/>
</dbReference>
<dbReference type="PANTHER" id="PTHR30126">
    <property type="entry name" value="HTH-TYPE TRANSCRIPTIONAL REGULATOR"/>
    <property type="match status" value="1"/>
</dbReference>
<dbReference type="GO" id="GO:0005737">
    <property type="term" value="C:cytoplasm"/>
    <property type="evidence" value="ECO:0007669"/>
    <property type="project" value="UniProtKB-SubCell"/>
</dbReference>
<evidence type="ECO:0000256" key="9">
    <source>
        <dbReference type="ARBA" id="ARBA00023159"/>
    </source>
</evidence>
<keyword evidence="11" id="KW-0486">Methionine biosynthesis</keyword>
<dbReference type="FunFam" id="1.10.10.10:FF:000001">
    <property type="entry name" value="LysR family transcriptional regulator"/>
    <property type="match status" value="1"/>
</dbReference>
<comment type="subcellular location">
    <subcellularLocation>
        <location evidence="1">Cytoplasm</location>
    </subcellularLocation>
</comment>
<keyword evidence="14" id="KW-1185">Reference proteome</keyword>